<proteinExistence type="predicted"/>
<reference evidence="3" key="1">
    <citation type="submission" date="2020-03" db="EMBL/GenBank/DDBJ databases">
        <title>The deep terrestrial virosphere.</title>
        <authorList>
            <person name="Holmfeldt K."/>
            <person name="Nilsson E."/>
            <person name="Simone D."/>
            <person name="Lopez-Fernandez M."/>
            <person name="Wu X."/>
            <person name="de Brujin I."/>
            <person name="Lundin D."/>
            <person name="Andersson A."/>
            <person name="Bertilsson S."/>
            <person name="Dopson M."/>
        </authorList>
    </citation>
    <scope>NUCLEOTIDE SEQUENCE</scope>
    <source>
        <strain evidence="3">MM415B01910</strain>
    </source>
</reference>
<dbReference type="InterPro" id="IPR013429">
    <property type="entry name" value="Regulatory_FmdB_Zinc_ribbon"/>
</dbReference>
<evidence type="ECO:0000313" key="3">
    <source>
        <dbReference type="EMBL" id="QJA56175.1"/>
    </source>
</evidence>
<protein>
    <recommendedName>
        <fullName evidence="2">Putative regulatory protein FmdB zinc ribbon domain-containing protein</fullName>
    </recommendedName>
</protein>
<dbReference type="NCBIfam" id="TIGR02605">
    <property type="entry name" value="CxxC_CxxC_SSSS"/>
    <property type="match status" value="1"/>
</dbReference>
<gene>
    <name evidence="3" type="ORF">MM415B01910_0008</name>
</gene>
<evidence type="ECO:0000259" key="2">
    <source>
        <dbReference type="SMART" id="SM00834"/>
    </source>
</evidence>
<dbReference type="SMART" id="SM00834">
    <property type="entry name" value="CxxC_CXXC_SSSS"/>
    <property type="match status" value="1"/>
</dbReference>
<dbReference type="EMBL" id="MT141204">
    <property type="protein sequence ID" value="QJA56175.1"/>
    <property type="molecule type" value="Genomic_DNA"/>
</dbReference>
<organism evidence="3">
    <name type="scientific">viral metagenome</name>
    <dbReference type="NCBI Taxonomy" id="1070528"/>
    <lineage>
        <taxon>unclassified sequences</taxon>
        <taxon>metagenomes</taxon>
        <taxon>organismal metagenomes</taxon>
    </lineage>
</organism>
<evidence type="ECO:0000256" key="1">
    <source>
        <dbReference type="SAM" id="MobiDB-lite"/>
    </source>
</evidence>
<feature type="region of interest" description="Disordered" evidence="1">
    <location>
        <begin position="87"/>
        <end position="107"/>
    </location>
</feature>
<dbReference type="AlphaFoldDB" id="A0A6M3IFI0"/>
<feature type="domain" description="Putative regulatory protein FmdB zinc ribbon" evidence="2">
    <location>
        <begin position="1"/>
        <end position="41"/>
    </location>
</feature>
<name>A0A6M3IFI0_9ZZZZ</name>
<accession>A0A6M3IFI0</accession>
<sequence>MPTYTYECPEHGQFDALMPIRQMRTTMPCPECGYISKNIITLGKGGIRRNDSSWIRETSKQFEMDGHRPMHTIEDLRQFYKENPTIKRGDSHPALPSSVGDIQRPVSKQERFAKMKKQAMEFIRRDNTLTVNSRKSA</sequence>